<dbReference type="Proteomes" id="UP000263232">
    <property type="component" value="Chromosome"/>
</dbReference>
<accession>A0A347WI65</accession>
<sequence length="387" mass="44094">MKARASTQNALGKVGLKTRRPIPDIKTLKNRLRSNWSGKNLSQKLWGHETWLYDEMADILEKGFTSQESLDSIKRKIAQLISSPTEEGWQSALFNAERLVRTESAAYNTMATLDEMKAHWVEEGILEATLDNRTSDHCRQIDGKVVQLKDAKIGIDLPPFHPWCRTIVVPKSIDDYFGDLDADEEDLVTLEEAFDAIERRLDEIMDDISPLGQKDKGKKIAITDQAIDKVNLVNIPGHTPEENRTIQLNHKQLLFDARENNNHDEVMYILDKGELLRVYGDHNTVDPNKSHNVRLRLLLSPKRSLTVLHNHPGGSSFSLNDLNMFMETPSVKTMTIVTNQGKVMYLTKMDKFNKEKAVDLASEVKIKNIENIDKKLNLLLKQSIMQV</sequence>
<dbReference type="Pfam" id="PF04233">
    <property type="entry name" value="Phage_Mu_F"/>
    <property type="match status" value="1"/>
</dbReference>
<dbReference type="KEGG" id="abae:CL176_01375"/>
<evidence type="ECO:0000259" key="2">
    <source>
        <dbReference type="Pfam" id="PF04233"/>
    </source>
</evidence>
<evidence type="ECO:0000256" key="1">
    <source>
        <dbReference type="SAM" id="Coils"/>
    </source>
</evidence>
<feature type="coiled-coil region" evidence="1">
    <location>
        <begin position="180"/>
        <end position="207"/>
    </location>
</feature>
<dbReference type="InterPro" id="IPR006528">
    <property type="entry name" value="Phage_head_morphogenesis_dom"/>
</dbReference>
<reference evidence="3 4" key="1">
    <citation type="submission" date="2017-09" db="EMBL/GenBank/DDBJ databases">
        <title>Complete genome sequence of Oxytococcus suis strain ZY16052.</title>
        <authorList>
            <person name="Li F."/>
        </authorList>
    </citation>
    <scope>NUCLEOTIDE SEQUENCE [LARGE SCALE GENOMIC DNA]</scope>
    <source>
        <strain evidence="3 4">ZY16052</strain>
    </source>
</reference>
<keyword evidence="4" id="KW-1185">Reference proteome</keyword>
<organism evidence="3 4">
    <name type="scientific">Suicoccus acidiformans</name>
    <dbReference type="NCBI Taxonomy" id="2036206"/>
    <lineage>
        <taxon>Bacteria</taxon>
        <taxon>Bacillati</taxon>
        <taxon>Bacillota</taxon>
        <taxon>Bacilli</taxon>
        <taxon>Lactobacillales</taxon>
        <taxon>Aerococcaceae</taxon>
        <taxon>Suicoccus</taxon>
    </lineage>
</organism>
<keyword evidence="1" id="KW-0175">Coiled coil</keyword>
<protein>
    <recommendedName>
        <fullName evidence="2">Phage head morphogenesis domain-containing protein</fullName>
    </recommendedName>
</protein>
<name>A0A347WI65_9LACT</name>
<dbReference type="NCBIfam" id="TIGR01641">
    <property type="entry name" value="phageSPP1_gp7"/>
    <property type="match status" value="1"/>
</dbReference>
<feature type="domain" description="Phage head morphogenesis" evidence="2">
    <location>
        <begin position="70"/>
        <end position="168"/>
    </location>
</feature>
<evidence type="ECO:0000313" key="4">
    <source>
        <dbReference type="Proteomes" id="UP000263232"/>
    </source>
</evidence>
<dbReference type="RefSeq" id="WP_118989695.1">
    <property type="nucleotide sequence ID" value="NZ_CP023434.1"/>
</dbReference>
<evidence type="ECO:0000313" key="3">
    <source>
        <dbReference type="EMBL" id="AXY24772.1"/>
    </source>
</evidence>
<gene>
    <name evidence="3" type="ORF">CL176_01375</name>
</gene>
<dbReference type="OrthoDB" id="9765386at2"/>
<dbReference type="AlphaFoldDB" id="A0A347WI65"/>
<dbReference type="EMBL" id="CP023434">
    <property type="protein sequence ID" value="AXY24772.1"/>
    <property type="molecule type" value="Genomic_DNA"/>
</dbReference>
<proteinExistence type="predicted"/>